<reference evidence="2" key="1">
    <citation type="journal article" date="2022" name="Mol. Ecol. Resour.">
        <title>The genomes of chicory, endive, great burdock and yacon provide insights into Asteraceae palaeo-polyploidization history and plant inulin production.</title>
        <authorList>
            <person name="Fan W."/>
            <person name="Wang S."/>
            <person name="Wang H."/>
            <person name="Wang A."/>
            <person name="Jiang F."/>
            <person name="Liu H."/>
            <person name="Zhao H."/>
            <person name="Xu D."/>
            <person name="Zhang Y."/>
        </authorList>
    </citation>
    <scope>NUCLEOTIDE SEQUENCE [LARGE SCALE GENOMIC DNA]</scope>
    <source>
        <strain evidence="2">cv. Yunnan</strain>
    </source>
</reference>
<protein>
    <submittedName>
        <fullName evidence="1">Uncharacterized protein</fullName>
    </submittedName>
</protein>
<evidence type="ECO:0000313" key="1">
    <source>
        <dbReference type="EMBL" id="KAI3827469.1"/>
    </source>
</evidence>
<name>A0ACB9K5D5_9ASTR</name>
<sequence length="343" mass="39400">MVLQSLKILNLKSSQHLTEVRKISHLPNLEILILWNCHRLTPGWFSILAGDTIDDTEIRGWRKIGRPQQLCQSYTELKTVRCIVCGPQLEDIYKIAEMSTSSFVYKSMEFALSLGGETSKSGTASEFGDAAMEGLLDQPQVGLGSLRIVSSSWRERTRPDVYISMKDLDDDNFGDYLKDALRREELWVSPTDPYDERYFWPKRRNDNDPKELPGQARASVIVLSECYISSDEHLDELFMILDEMRNSSHFVLPIFYGVESSSIRENGKDSLLHSFQGSEESLRKVDRWHKALIQVSDLPNVCFPRWCRNDDDTAGIKEVVSIVKYVSTRYGIQDTFFEQKGLY</sequence>
<organism evidence="1 2">
    <name type="scientific">Smallanthus sonchifolius</name>
    <dbReference type="NCBI Taxonomy" id="185202"/>
    <lineage>
        <taxon>Eukaryota</taxon>
        <taxon>Viridiplantae</taxon>
        <taxon>Streptophyta</taxon>
        <taxon>Embryophyta</taxon>
        <taxon>Tracheophyta</taxon>
        <taxon>Spermatophyta</taxon>
        <taxon>Magnoliopsida</taxon>
        <taxon>eudicotyledons</taxon>
        <taxon>Gunneridae</taxon>
        <taxon>Pentapetalae</taxon>
        <taxon>asterids</taxon>
        <taxon>campanulids</taxon>
        <taxon>Asterales</taxon>
        <taxon>Asteraceae</taxon>
        <taxon>Asteroideae</taxon>
        <taxon>Heliantheae alliance</taxon>
        <taxon>Millerieae</taxon>
        <taxon>Smallanthus</taxon>
    </lineage>
</organism>
<accession>A0ACB9K5D5</accession>
<proteinExistence type="predicted"/>
<keyword evidence="2" id="KW-1185">Reference proteome</keyword>
<reference evidence="1 2" key="2">
    <citation type="journal article" date="2022" name="Mol. Ecol. Resour.">
        <title>The genomes of chicory, endive, great burdock and yacon provide insights into Asteraceae paleo-polyploidization history and plant inulin production.</title>
        <authorList>
            <person name="Fan W."/>
            <person name="Wang S."/>
            <person name="Wang H."/>
            <person name="Wang A."/>
            <person name="Jiang F."/>
            <person name="Liu H."/>
            <person name="Zhao H."/>
            <person name="Xu D."/>
            <person name="Zhang Y."/>
        </authorList>
    </citation>
    <scope>NUCLEOTIDE SEQUENCE [LARGE SCALE GENOMIC DNA]</scope>
    <source>
        <strain evidence="2">cv. Yunnan</strain>
        <tissue evidence="1">Leaves</tissue>
    </source>
</reference>
<gene>
    <name evidence="1" type="ORF">L1987_01545</name>
</gene>
<comment type="caution">
    <text evidence="1">The sequence shown here is derived from an EMBL/GenBank/DDBJ whole genome shotgun (WGS) entry which is preliminary data.</text>
</comment>
<dbReference type="EMBL" id="CM042018">
    <property type="protein sequence ID" value="KAI3827469.1"/>
    <property type="molecule type" value="Genomic_DNA"/>
</dbReference>
<evidence type="ECO:0000313" key="2">
    <source>
        <dbReference type="Proteomes" id="UP001056120"/>
    </source>
</evidence>
<dbReference type="Proteomes" id="UP001056120">
    <property type="component" value="Linkage Group LG01"/>
</dbReference>